<protein>
    <recommendedName>
        <fullName evidence="2">Histidine kinase domain-containing protein</fullName>
    </recommendedName>
</protein>
<dbReference type="CDD" id="cd00082">
    <property type="entry name" value="HisKA"/>
    <property type="match status" value="1"/>
</dbReference>
<dbReference type="PANTHER" id="PTHR43719:SF28">
    <property type="entry name" value="PEROXIDE STRESS-ACTIVATED HISTIDINE KINASE MAK1-RELATED"/>
    <property type="match status" value="1"/>
</dbReference>
<keyword evidence="4" id="KW-1185">Reference proteome</keyword>
<sequence>MNKPFTNKFGNQCLILEQFMLQPSTDQDRSTEHYFQKSTSVLDTLNQSDLFQHVPINTNATMEDQIYKVNISVCNWKGQQAYAIVLINITDETAIGEFKKLDSYKDSILATVSHDLKNPIGAIYQTLQFVQSDLEHLKHQNAQLEQVANFIDICLNNIQFLQSFVKDLSDFQQIKQQKLKLSHNYFDIIHLFHEVRQAFLFQLQLRQVEFQITKKVENPIVKNDETRLKQVLFNLISNSSKFTLNGQISLIVSDIRSEIQEFYQNVRSQMKQNKSHQSICTLEKQMSNVLLITISDTGVGISEDVQSQLFKSYSTFDNDKKVNRQMNLLIIGVELDQVQ</sequence>
<dbReference type="SUPFAM" id="SSF47384">
    <property type="entry name" value="Homodimeric domain of signal transducing histidine kinase"/>
    <property type="match status" value="1"/>
</dbReference>
<dbReference type="InterPro" id="IPR003661">
    <property type="entry name" value="HisK_dim/P_dom"/>
</dbReference>
<comment type="caution">
    <text evidence="3">The sequence shown here is derived from an EMBL/GenBank/DDBJ whole genome shotgun (WGS) entry which is preliminary data.</text>
</comment>
<evidence type="ECO:0000256" key="1">
    <source>
        <dbReference type="ARBA" id="ARBA00022553"/>
    </source>
</evidence>
<name>A0A8J8SXW7_HALGN</name>
<dbReference type="SMART" id="SM00387">
    <property type="entry name" value="HATPase_c"/>
    <property type="match status" value="1"/>
</dbReference>
<dbReference type="SUPFAM" id="SSF55874">
    <property type="entry name" value="ATPase domain of HSP90 chaperone/DNA topoisomerase II/histidine kinase"/>
    <property type="match status" value="1"/>
</dbReference>
<evidence type="ECO:0000259" key="2">
    <source>
        <dbReference type="PROSITE" id="PS50109"/>
    </source>
</evidence>
<keyword evidence="1" id="KW-0597">Phosphoprotein</keyword>
<dbReference type="InterPro" id="IPR036097">
    <property type="entry name" value="HisK_dim/P_sf"/>
</dbReference>
<dbReference type="InterPro" id="IPR036890">
    <property type="entry name" value="HATPase_C_sf"/>
</dbReference>
<dbReference type="PROSITE" id="PS50109">
    <property type="entry name" value="HIS_KIN"/>
    <property type="match status" value="1"/>
</dbReference>
<evidence type="ECO:0000313" key="4">
    <source>
        <dbReference type="Proteomes" id="UP000785679"/>
    </source>
</evidence>
<proteinExistence type="predicted"/>
<dbReference type="InterPro" id="IPR050956">
    <property type="entry name" value="2C_system_His_kinase"/>
</dbReference>
<dbReference type="EMBL" id="RRYP01016562">
    <property type="protein sequence ID" value="TNV74897.1"/>
    <property type="molecule type" value="Genomic_DNA"/>
</dbReference>
<dbReference type="InterPro" id="IPR005467">
    <property type="entry name" value="His_kinase_dom"/>
</dbReference>
<dbReference type="InterPro" id="IPR003594">
    <property type="entry name" value="HATPase_dom"/>
</dbReference>
<dbReference type="Gene3D" id="1.10.287.130">
    <property type="match status" value="1"/>
</dbReference>
<dbReference type="Proteomes" id="UP000785679">
    <property type="component" value="Unassembled WGS sequence"/>
</dbReference>
<gene>
    <name evidence="3" type="ORF">FGO68_gene7392</name>
</gene>
<reference evidence="3" key="1">
    <citation type="submission" date="2019-06" db="EMBL/GenBank/DDBJ databases">
        <authorList>
            <person name="Zheng W."/>
        </authorList>
    </citation>
    <scope>NUCLEOTIDE SEQUENCE</scope>
    <source>
        <strain evidence="3">QDHG01</strain>
    </source>
</reference>
<accession>A0A8J8SXW7</accession>
<feature type="domain" description="Histidine kinase" evidence="2">
    <location>
        <begin position="111"/>
        <end position="339"/>
    </location>
</feature>
<dbReference type="Pfam" id="PF00512">
    <property type="entry name" value="HisKA"/>
    <property type="match status" value="1"/>
</dbReference>
<dbReference type="Gene3D" id="3.30.565.10">
    <property type="entry name" value="Histidine kinase-like ATPase, C-terminal domain"/>
    <property type="match status" value="1"/>
</dbReference>
<dbReference type="Pfam" id="PF02518">
    <property type="entry name" value="HATPase_c"/>
    <property type="match status" value="1"/>
</dbReference>
<dbReference type="GO" id="GO:0000155">
    <property type="term" value="F:phosphorelay sensor kinase activity"/>
    <property type="evidence" value="ECO:0007669"/>
    <property type="project" value="InterPro"/>
</dbReference>
<dbReference type="SMART" id="SM00388">
    <property type="entry name" value="HisKA"/>
    <property type="match status" value="1"/>
</dbReference>
<evidence type="ECO:0000313" key="3">
    <source>
        <dbReference type="EMBL" id="TNV74897.1"/>
    </source>
</evidence>
<dbReference type="AlphaFoldDB" id="A0A8J8SXW7"/>
<dbReference type="OrthoDB" id="60033at2759"/>
<organism evidence="3 4">
    <name type="scientific">Halteria grandinella</name>
    <dbReference type="NCBI Taxonomy" id="5974"/>
    <lineage>
        <taxon>Eukaryota</taxon>
        <taxon>Sar</taxon>
        <taxon>Alveolata</taxon>
        <taxon>Ciliophora</taxon>
        <taxon>Intramacronucleata</taxon>
        <taxon>Spirotrichea</taxon>
        <taxon>Stichotrichia</taxon>
        <taxon>Sporadotrichida</taxon>
        <taxon>Halteriidae</taxon>
        <taxon>Halteria</taxon>
    </lineage>
</organism>
<dbReference type="PANTHER" id="PTHR43719">
    <property type="entry name" value="TWO-COMPONENT HISTIDINE KINASE"/>
    <property type="match status" value="1"/>
</dbReference>